<sequence length="115" mass="12259">MTAPEWQYRPGNGLTYEEDGGGAGFLCRYGLVVQTLATPVQGCRDDPFGDGARASAIPARQAGLWVDRKRDMGVVWFATGMPDRRTGEVGVRCGEGGAGTLGLSILASDKRTWPP</sequence>
<accession>A0A154QJ20</accession>
<keyword evidence="2" id="KW-1185">Reference proteome</keyword>
<gene>
    <name evidence="1" type="ORF">RHOFW104T7_11895</name>
</gene>
<evidence type="ECO:0000313" key="1">
    <source>
        <dbReference type="EMBL" id="KZC23844.1"/>
    </source>
</evidence>
<comment type="caution">
    <text evidence="1">The sequence shown here is derived from an EMBL/GenBank/DDBJ whole genome shotgun (WGS) entry which is preliminary data.</text>
</comment>
<proteinExistence type="predicted"/>
<reference evidence="1 2" key="1">
    <citation type="journal article" date="2016" name="MBio">
        <title>Lateral Gene Transfer in a Heavy Metal-Contaminated-Groundwater Microbial Community.</title>
        <authorList>
            <person name="Hemme C.L."/>
            <person name="Green S.J."/>
            <person name="Rishishwar L."/>
            <person name="Prakash O."/>
            <person name="Pettenato A."/>
            <person name="Chakraborty R."/>
            <person name="Deutschbauer A.M."/>
            <person name="Van Nostrand J.D."/>
            <person name="Wu L."/>
            <person name="He Z."/>
            <person name="Jordan I.K."/>
            <person name="Hazen T.C."/>
            <person name="Arkin A.P."/>
            <person name="Kostka J.E."/>
            <person name="Zhou J."/>
        </authorList>
    </citation>
    <scope>NUCLEOTIDE SEQUENCE [LARGE SCALE GENOMIC DNA]</scope>
    <source>
        <strain evidence="1 2">FW104-T7</strain>
    </source>
</reference>
<dbReference type="RefSeq" id="WP_008437170.1">
    <property type="nucleotide sequence ID" value="NZ_LVJS01000039.1"/>
</dbReference>
<organism evidence="1 2">
    <name type="scientific">Rhodanobacter thiooxydans</name>
    <dbReference type="NCBI Taxonomy" id="416169"/>
    <lineage>
        <taxon>Bacteria</taxon>
        <taxon>Pseudomonadati</taxon>
        <taxon>Pseudomonadota</taxon>
        <taxon>Gammaproteobacteria</taxon>
        <taxon>Lysobacterales</taxon>
        <taxon>Rhodanobacteraceae</taxon>
        <taxon>Rhodanobacter</taxon>
    </lineage>
</organism>
<protein>
    <submittedName>
        <fullName evidence="1">Uncharacterized protein</fullName>
    </submittedName>
</protein>
<dbReference type="Proteomes" id="UP000076131">
    <property type="component" value="Unassembled WGS sequence"/>
</dbReference>
<dbReference type="EMBL" id="LVJS01000039">
    <property type="protein sequence ID" value="KZC23844.1"/>
    <property type="molecule type" value="Genomic_DNA"/>
</dbReference>
<evidence type="ECO:0000313" key="2">
    <source>
        <dbReference type="Proteomes" id="UP000076131"/>
    </source>
</evidence>
<name>A0A154QJ20_9GAMM</name>
<dbReference type="AlphaFoldDB" id="A0A154QJ20"/>